<dbReference type="Gene3D" id="3.30.730.10">
    <property type="entry name" value="AP2/ERF domain"/>
    <property type="match status" value="1"/>
</dbReference>
<comment type="caution">
    <text evidence="9">The sequence shown here is derived from an EMBL/GenBank/DDBJ whole genome shotgun (WGS) entry which is preliminary data.</text>
</comment>
<dbReference type="PRINTS" id="PR00367">
    <property type="entry name" value="ETHRSPELEMNT"/>
</dbReference>
<evidence type="ECO:0000313" key="9">
    <source>
        <dbReference type="EMBL" id="KAK3042483.1"/>
    </source>
</evidence>
<reference evidence="9" key="1">
    <citation type="submission" date="2022-12" db="EMBL/GenBank/DDBJ databases">
        <title>Draft genome assemblies for two species of Escallonia (Escalloniales).</title>
        <authorList>
            <person name="Chanderbali A."/>
            <person name="Dervinis C."/>
            <person name="Anghel I."/>
            <person name="Soltis D."/>
            <person name="Soltis P."/>
            <person name="Zapata F."/>
        </authorList>
    </citation>
    <scope>NUCLEOTIDE SEQUENCE</scope>
    <source>
        <strain evidence="9">UCBG64.0493</strain>
        <tissue evidence="9">Leaf</tissue>
    </source>
</reference>
<dbReference type="InterPro" id="IPR016177">
    <property type="entry name" value="DNA-bd_dom_sf"/>
</dbReference>
<dbReference type="InterPro" id="IPR036955">
    <property type="entry name" value="AP2/ERF_dom_sf"/>
</dbReference>
<keyword evidence="10" id="KW-1185">Reference proteome</keyword>
<feature type="non-terminal residue" evidence="9">
    <location>
        <position position="295"/>
    </location>
</feature>
<evidence type="ECO:0000256" key="4">
    <source>
        <dbReference type="ARBA" id="ARBA00023125"/>
    </source>
</evidence>
<dbReference type="GO" id="GO:0009873">
    <property type="term" value="P:ethylene-activated signaling pathway"/>
    <property type="evidence" value="ECO:0007669"/>
    <property type="project" value="InterPro"/>
</dbReference>
<dbReference type="PANTHER" id="PTHR31190">
    <property type="entry name" value="DNA-BINDING DOMAIN"/>
    <property type="match status" value="1"/>
</dbReference>
<feature type="region of interest" description="Disordered" evidence="7">
    <location>
        <begin position="70"/>
        <end position="119"/>
    </location>
</feature>
<gene>
    <name evidence="9" type="ORF">RJ639_000207</name>
</gene>
<keyword evidence="5" id="KW-0804">Transcription</keyword>
<dbReference type="GO" id="GO:0005634">
    <property type="term" value="C:nucleus"/>
    <property type="evidence" value="ECO:0007669"/>
    <property type="project" value="UniProtKB-SubCell"/>
</dbReference>
<evidence type="ECO:0000256" key="2">
    <source>
        <dbReference type="ARBA" id="ARBA00022821"/>
    </source>
</evidence>
<proteinExistence type="predicted"/>
<dbReference type="GO" id="GO:0003677">
    <property type="term" value="F:DNA binding"/>
    <property type="evidence" value="ECO:0007669"/>
    <property type="project" value="UniProtKB-KW"/>
</dbReference>
<evidence type="ECO:0000259" key="8">
    <source>
        <dbReference type="PROSITE" id="PS51032"/>
    </source>
</evidence>
<protein>
    <recommendedName>
        <fullName evidence="8">AP2/ERF domain-containing protein</fullName>
    </recommendedName>
</protein>
<comment type="subcellular location">
    <subcellularLocation>
        <location evidence="1">Nucleus</location>
    </subcellularLocation>
</comment>
<dbReference type="PROSITE" id="PS51032">
    <property type="entry name" value="AP2_ERF"/>
    <property type="match status" value="1"/>
</dbReference>
<dbReference type="AlphaFoldDB" id="A0AA88X9V1"/>
<evidence type="ECO:0000256" key="5">
    <source>
        <dbReference type="ARBA" id="ARBA00023163"/>
    </source>
</evidence>
<feature type="domain" description="AP2/ERF" evidence="8">
    <location>
        <begin position="113"/>
        <end position="170"/>
    </location>
</feature>
<dbReference type="GO" id="GO:0003700">
    <property type="term" value="F:DNA-binding transcription factor activity"/>
    <property type="evidence" value="ECO:0007669"/>
    <property type="project" value="InterPro"/>
</dbReference>
<feature type="compositionally biased region" description="Basic residues" evidence="7">
    <location>
        <begin position="10"/>
        <end position="28"/>
    </location>
</feature>
<dbReference type="Pfam" id="PF00847">
    <property type="entry name" value="AP2"/>
    <property type="match status" value="1"/>
</dbReference>
<dbReference type="CDD" id="cd00018">
    <property type="entry name" value="AP2"/>
    <property type="match status" value="1"/>
</dbReference>
<accession>A0AA88X9V1</accession>
<feature type="compositionally biased region" description="Polar residues" evidence="7">
    <location>
        <begin position="184"/>
        <end position="195"/>
    </location>
</feature>
<evidence type="ECO:0000256" key="6">
    <source>
        <dbReference type="ARBA" id="ARBA00023242"/>
    </source>
</evidence>
<dbReference type="InterPro" id="IPR001471">
    <property type="entry name" value="AP2/ERF_dom"/>
</dbReference>
<evidence type="ECO:0000313" key="10">
    <source>
        <dbReference type="Proteomes" id="UP001188597"/>
    </source>
</evidence>
<dbReference type="InterPro" id="IPR044808">
    <property type="entry name" value="ERF_plant"/>
</dbReference>
<keyword evidence="4" id="KW-0238">DNA-binding</keyword>
<keyword evidence="2" id="KW-0611">Plant defense</keyword>
<feature type="region of interest" description="Disordered" evidence="7">
    <location>
        <begin position="1"/>
        <end position="40"/>
    </location>
</feature>
<feature type="compositionally biased region" description="Low complexity" evidence="7">
    <location>
        <begin position="89"/>
        <end position="104"/>
    </location>
</feature>
<dbReference type="SMART" id="SM00380">
    <property type="entry name" value="AP2"/>
    <property type="match status" value="1"/>
</dbReference>
<evidence type="ECO:0000256" key="7">
    <source>
        <dbReference type="SAM" id="MobiDB-lite"/>
    </source>
</evidence>
<feature type="compositionally biased region" description="Low complexity" evidence="7">
    <location>
        <begin position="251"/>
        <end position="263"/>
    </location>
</feature>
<dbReference type="SUPFAM" id="SSF54171">
    <property type="entry name" value="DNA-binding domain"/>
    <property type="match status" value="1"/>
</dbReference>
<organism evidence="9 10">
    <name type="scientific">Escallonia herrerae</name>
    <dbReference type="NCBI Taxonomy" id="1293975"/>
    <lineage>
        <taxon>Eukaryota</taxon>
        <taxon>Viridiplantae</taxon>
        <taxon>Streptophyta</taxon>
        <taxon>Embryophyta</taxon>
        <taxon>Tracheophyta</taxon>
        <taxon>Spermatophyta</taxon>
        <taxon>Magnoliopsida</taxon>
        <taxon>eudicotyledons</taxon>
        <taxon>Gunneridae</taxon>
        <taxon>Pentapetalae</taxon>
        <taxon>asterids</taxon>
        <taxon>campanulids</taxon>
        <taxon>Escalloniales</taxon>
        <taxon>Escalloniaceae</taxon>
        <taxon>Escallonia</taxon>
    </lineage>
</organism>
<dbReference type="Proteomes" id="UP001188597">
    <property type="component" value="Unassembled WGS sequence"/>
</dbReference>
<dbReference type="GO" id="GO:0006952">
    <property type="term" value="P:defense response"/>
    <property type="evidence" value="ECO:0007669"/>
    <property type="project" value="UniProtKB-KW"/>
</dbReference>
<dbReference type="EMBL" id="JAVXUP010000019">
    <property type="protein sequence ID" value="KAK3042483.1"/>
    <property type="molecule type" value="Genomic_DNA"/>
</dbReference>
<sequence>VSAKPSSYRRSNRKHINTVDRRHGKRPLPPHESEEKAEEEEIELIFPVYSARSQQDMSAMVSALSQVIGSSNQQNPHADSLHAAHNPISQSSTTQHSQSQQPTQEEGNQRRRHYRGVRQRPWGKWAAEIRDPQKAARVWLGTFDTAEGAALAYDEAALRFKGNKAKLNFPERVQGRSELLGYLTTQSPDSRTPLPNSVLPLPRPASRESYPNLLHYEQFLRGGDGDRLNYYPGPVIYPSGTNRLHSTLTIPSSSAPSMASQQQELPGFQSPYESSSCSGPPKQWGDMDNTDHPGE</sequence>
<dbReference type="PANTHER" id="PTHR31190:SF167">
    <property type="entry name" value="ETHYLENE-RESPONSIVE TRANSCRIPTION FACTOR ERF112"/>
    <property type="match status" value="1"/>
</dbReference>
<evidence type="ECO:0000256" key="3">
    <source>
        <dbReference type="ARBA" id="ARBA00023015"/>
    </source>
</evidence>
<feature type="region of interest" description="Disordered" evidence="7">
    <location>
        <begin position="247"/>
        <end position="295"/>
    </location>
</feature>
<keyword evidence="6" id="KW-0539">Nucleus</keyword>
<dbReference type="FunFam" id="3.30.730.10:FF:000001">
    <property type="entry name" value="Ethylene-responsive transcription factor 2"/>
    <property type="match status" value="1"/>
</dbReference>
<evidence type="ECO:0000256" key="1">
    <source>
        <dbReference type="ARBA" id="ARBA00004123"/>
    </source>
</evidence>
<name>A0AA88X9V1_9ASTE</name>
<keyword evidence="3" id="KW-0805">Transcription regulation</keyword>
<feature type="region of interest" description="Disordered" evidence="7">
    <location>
        <begin position="184"/>
        <end position="205"/>
    </location>
</feature>